<sequence>MLFEQRRSPQFGGHVGEYARSQIEIAIEHTLNHAFAAGLDDLQVDTGRFMA</sequence>
<proteinExistence type="predicted"/>
<dbReference type="EMBL" id="LCYA01000078">
    <property type="protein sequence ID" value="KWV87111.1"/>
    <property type="molecule type" value="Genomic_DNA"/>
</dbReference>
<gene>
    <name evidence="1" type="ORF">PFLmoz3_02957</name>
</gene>
<accession>A0A109LGA0</accession>
<dbReference type="PATRIC" id="fig|294.194.peg.3284"/>
<evidence type="ECO:0000313" key="2">
    <source>
        <dbReference type="Proteomes" id="UP000061348"/>
    </source>
</evidence>
<comment type="caution">
    <text evidence="1">The sequence shown here is derived from an EMBL/GenBank/DDBJ whole genome shotgun (WGS) entry which is preliminary data.</text>
</comment>
<dbReference type="AlphaFoldDB" id="A0A109LGA0"/>
<evidence type="ECO:0000313" key="1">
    <source>
        <dbReference type="EMBL" id="KWV87111.1"/>
    </source>
</evidence>
<protein>
    <submittedName>
        <fullName evidence="1">Uncharacterized protein</fullName>
    </submittedName>
</protein>
<organism evidence="1 2">
    <name type="scientific">Pseudomonas fluorescens</name>
    <dbReference type="NCBI Taxonomy" id="294"/>
    <lineage>
        <taxon>Bacteria</taxon>
        <taxon>Pseudomonadati</taxon>
        <taxon>Pseudomonadota</taxon>
        <taxon>Gammaproteobacteria</taxon>
        <taxon>Pseudomonadales</taxon>
        <taxon>Pseudomonadaceae</taxon>
        <taxon>Pseudomonas</taxon>
    </lineage>
</organism>
<dbReference type="Proteomes" id="UP000061348">
    <property type="component" value="Unassembled WGS sequence"/>
</dbReference>
<reference evidence="1 2" key="1">
    <citation type="submission" date="2015-05" db="EMBL/GenBank/DDBJ databases">
        <title>A genomic and transcriptomic approach to investigate the blue pigment phenotype in Pseudomonas fluorescens.</title>
        <authorList>
            <person name="Andreani N.A."/>
            <person name="Cardazzo B."/>
        </authorList>
    </citation>
    <scope>NUCLEOTIDE SEQUENCE [LARGE SCALE GENOMIC DNA]</scope>
    <source>
        <strain evidence="1 2">Ps_22</strain>
    </source>
</reference>
<name>A0A109LGA0_PSEFL</name>